<dbReference type="SUPFAM" id="SSF55120">
    <property type="entry name" value="Pseudouridine synthase"/>
    <property type="match status" value="1"/>
</dbReference>
<dbReference type="PANTHER" id="PTHR21600:SF87">
    <property type="entry name" value="RNA PSEUDOURIDYLATE SYNTHASE DOMAIN-CONTAINING PROTEIN 1"/>
    <property type="match status" value="1"/>
</dbReference>
<dbReference type="InterPro" id="IPR050188">
    <property type="entry name" value="RluA_PseudoU_synthase"/>
</dbReference>
<comment type="caution">
    <text evidence="3">The sequence shown here is derived from an EMBL/GenBank/DDBJ whole genome shotgun (WGS) entry which is preliminary data.</text>
</comment>
<dbReference type="PANTHER" id="PTHR21600">
    <property type="entry name" value="MITOCHONDRIAL RNA PSEUDOURIDINE SYNTHASE"/>
    <property type="match status" value="1"/>
</dbReference>
<dbReference type="InterPro" id="IPR020103">
    <property type="entry name" value="PsdUridine_synth_cat_dom_sf"/>
</dbReference>
<dbReference type="AlphaFoldDB" id="A0A9N8VI71"/>
<name>A0A9N8VI71_9GLOM</name>
<dbReference type="InterPro" id="IPR006145">
    <property type="entry name" value="PsdUridine_synth_RsuA/RluA"/>
</dbReference>
<feature type="domain" description="Pseudouridine synthase RsuA/RluA-like" evidence="2">
    <location>
        <begin position="30"/>
        <end position="205"/>
    </location>
</feature>
<dbReference type="Pfam" id="PF00849">
    <property type="entry name" value="PseudoU_synth_2"/>
    <property type="match status" value="1"/>
</dbReference>
<evidence type="ECO:0000313" key="4">
    <source>
        <dbReference type="Proteomes" id="UP000789570"/>
    </source>
</evidence>
<accession>A0A9N8VI71</accession>
<protein>
    <submittedName>
        <fullName evidence="3">4887_t:CDS:1</fullName>
    </submittedName>
</protein>
<dbReference type="GO" id="GO:0009982">
    <property type="term" value="F:pseudouridine synthase activity"/>
    <property type="evidence" value="ECO:0007669"/>
    <property type="project" value="InterPro"/>
</dbReference>
<evidence type="ECO:0000259" key="2">
    <source>
        <dbReference type="Pfam" id="PF00849"/>
    </source>
</evidence>
<dbReference type="Gene3D" id="3.30.2350.10">
    <property type="entry name" value="Pseudouridine synthase"/>
    <property type="match status" value="1"/>
</dbReference>
<dbReference type="OrthoDB" id="428658at2759"/>
<organism evidence="3 4">
    <name type="scientific">Funneliformis caledonium</name>
    <dbReference type="NCBI Taxonomy" id="1117310"/>
    <lineage>
        <taxon>Eukaryota</taxon>
        <taxon>Fungi</taxon>
        <taxon>Fungi incertae sedis</taxon>
        <taxon>Mucoromycota</taxon>
        <taxon>Glomeromycotina</taxon>
        <taxon>Glomeromycetes</taxon>
        <taxon>Glomerales</taxon>
        <taxon>Glomeraceae</taxon>
        <taxon>Funneliformis</taxon>
    </lineage>
</organism>
<dbReference type="CDD" id="cd02869">
    <property type="entry name" value="PseudoU_synth_RluA_like"/>
    <property type="match status" value="1"/>
</dbReference>
<proteinExistence type="inferred from homology"/>
<dbReference type="Proteomes" id="UP000789570">
    <property type="component" value="Unassembled WGS sequence"/>
</dbReference>
<dbReference type="EMBL" id="CAJVPQ010000195">
    <property type="protein sequence ID" value="CAG8455759.1"/>
    <property type="molecule type" value="Genomic_DNA"/>
</dbReference>
<keyword evidence="4" id="KW-1185">Reference proteome</keyword>
<sequence length="278" mass="31887">MDKREQSQRFNNGVSEIMPEIKILLHNDEFLVIDKPYDVRIDGDTSKGHTVLSLLYNQIPNLPKPLRNVHQLDHSTSGCYCLALTKKSAGIASVAFAKRRVDKYYLAIVRGWLRNDCYVVEQPIAEVPNNRYRMCIGTEDNPGKSAKTEIKVLRRGYFHDKHNCSLPSSPSTTPTQSPSIQNIRVTLVGLHPITGRRHQLRLHCQFLNHPIVGDWHYERQIMNYTDTWRMMLHAQKLVIPLNKNDEEKGKVLDVDAGDPFSEFVVDEFRNVVVGNVEN</sequence>
<reference evidence="3" key="1">
    <citation type="submission" date="2021-06" db="EMBL/GenBank/DDBJ databases">
        <authorList>
            <person name="Kallberg Y."/>
            <person name="Tangrot J."/>
            <person name="Rosling A."/>
        </authorList>
    </citation>
    <scope>NUCLEOTIDE SEQUENCE</scope>
    <source>
        <strain evidence="3">UK204</strain>
    </source>
</reference>
<comment type="similarity">
    <text evidence="1">Belongs to the pseudouridine synthase RluA family.</text>
</comment>
<dbReference type="GO" id="GO:0003723">
    <property type="term" value="F:RNA binding"/>
    <property type="evidence" value="ECO:0007669"/>
    <property type="project" value="InterPro"/>
</dbReference>
<evidence type="ECO:0000256" key="1">
    <source>
        <dbReference type="ARBA" id="ARBA00010876"/>
    </source>
</evidence>
<evidence type="ECO:0000313" key="3">
    <source>
        <dbReference type="EMBL" id="CAG8455759.1"/>
    </source>
</evidence>
<dbReference type="GO" id="GO:0000455">
    <property type="term" value="P:enzyme-directed rRNA pseudouridine synthesis"/>
    <property type="evidence" value="ECO:0007669"/>
    <property type="project" value="TreeGrafter"/>
</dbReference>
<gene>
    <name evidence="3" type="ORF">FCALED_LOCUS1486</name>
</gene>